<sequence length="63" mass="6791">MQATQQQEYVEFVTGATPKLRRTAYLLTGDGDRADDVGDGAFALAAAVRQFDGPDAMATWQPV</sequence>
<proteinExistence type="predicted"/>
<name>A0A1C5J5X9_9ACTN</name>
<dbReference type="GO" id="GO:0003700">
    <property type="term" value="F:DNA-binding transcription factor activity"/>
    <property type="evidence" value="ECO:0007669"/>
    <property type="project" value="InterPro"/>
</dbReference>
<dbReference type="GO" id="GO:0006352">
    <property type="term" value="P:DNA-templated transcription initiation"/>
    <property type="evidence" value="ECO:0007669"/>
    <property type="project" value="InterPro"/>
</dbReference>
<reference evidence="1 2" key="1">
    <citation type="submission" date="2016-06" db="EMBL/GenBank/DDBJ databases">
        <authorList>
            <person name="Kjaerup R.B."/>
            <person name="Dalgaard T.S."/>
            <person name="Juul-Madsen H.R."/>
        </authorList>
    </citation>
    <scope>NUCLEOTIDE SEQUENCE [LARGE SCALE GENOMIC DNA]</scope>
    <source>
        <strain evidence="1 2">DSM 43904</strain>
    </source>
</reference>
<dbReference type="EMBL" id="LT607750">
    <property type="protein sequence ID" value="SCG65957.1"/>
    <property type="molecule type" value="Genomic_DNA"/>
</dbReference>
<evidence type="ECO:0000313" key="1">
    <source>
        <dbReference type="EMBL" id="SCG65957.1"/>
    </source>
</evidence>
<dbReference type="SUPFAM" id="SSF88946">
    <property type="entry name" value="Sigma2 domain of RNA polymerase sigma factors"/>
    <property type="match status" value="1"/>
</dbReference>
<evidence type="ECO:0000313" key="2">
    <source>
        <dbReference type="Proteomes" id="UP000198217"/>
    </source>
</evidence>
<keyword evidence="2" id="KW-1185">Reference proteome</keyword>
<dbReference type="AlphaFoldDB" id="A0A1C5J5X9"/>
<dbReference type="Proteomes" id="UP000198217">
    <property type="component" value="Chromosome I"/>
</dbReference>
<protein>
    <recommendedName>
        <fullName evidence="3">Sigma-70 region 2</fullName>
    </recommendedName>
</protein>
<gene>
    <name evidence="1" type="ORF">GA0070609_4094</name>
</gene>
<accession>A0A1C5J5X9</accession>
<evidence type="ECO:0008006" key="3">
    <source>
        <dbReference type="Google" id="ProtNLM"/>
    </source>
</evidence>
<organism evidence="1 2">
    <name type="scientific">Micromonospora echinaurantiaca</name>
    <dbReference type="NCBI Taxonomy" id="47857"/>
    <lineage>
        <taxon>Bacteria</taxon>
        <taxon>Bacillati</taxon>
        <taxon>Actinomycetota</taxon>
        <taxon>Actinomycetes</taxon>
        <taxon>Micromonosporales</taxon>
        <taxon>Micromonosporaceae</taxon>
        <taxon>Micromonospora</taxon>
    </lineage>
</organism>
<dbReference type="RefSeq" id="WP_088995216.1">
    <property type="nucleotide sequence ID" value="NZ_LT607750.1"/>
</dbReference>
<dbReference type="InterPro" id="IPR013325">
    <property type="entry name" value="RNA_pol_sigma_r2"/>
</dbReference>